<proteinExistence type="predicted"/>
<dbReference type="Gene3D" id="3.40.50.1240">
    <property type="entry name" value="Phosphoglycerate mutase-like"/>
    <property type="match status" value="1"/>
</dbReference>
<keyword evidence="6" id="KW-1185">Reference proteome</keyword>
<organism evidence="5 6">
    <name type="scientific">Isobaculum melis</name>
    <dbReference type="NCBI Taxonomy" id="142588"/>
    <lineage>
        <taxon>Bacteria</taxon>
        <taxon>Bacillati</taxon>
        <taxon>Bacillota</taxon>
        <taxon>Bacilli</taxon>
        <taxon>Lactobacillales</taxon>
        <taxon>Carnobacteriaceae</taxon>
        <taxon>Isobaculum</taxon>
    </lineage>
</organism>
<dbReference type="GO" id="GO:0045820">
    <property type="term" value="P:negative regulation of glycolytic process"/>
    <property type="evidence" value="ECO:0007669"/>
    <property type="project" value="TreeGrafter"/>
</dbReference>
<dbReference type="Proteomes" id="UP000198948">
    <property type="component" value="Unassembled WGS sequence"/>
</dbReference>
<dbReference type="PROSITE" id="PS00175">
    <property type="entry name" value="PG_MUTASE"/>
    <property type="match status" value="1"/>
</dbReference>
<dbReference type="InterPro" id="IPR001345">
    <property type="entry name" value="PG/BPGM_mutase_AS"/>
</dbReference>
<dbReference type="STRING" id="142588.SAMN04488559_10243"/>
<evidence type="ECO:0000256" key="1">
    <source>
        <dbReference type="ARBA" id="ARBA00022801"/>
    </source>
</evidence>
<dbReference type="SMART" id="SM00855">
    <property type="entry name" value="PGAM"/>
    <property type="match status" value="1"/>
</dbReference>
<feature type="active site" description="Tele-phosphohistidine intermediate" evidence="2">
    <location>
        <position position="12"/>
    </location>
</feature>
<evidence type="ECO:0000313" key="6">
    <source>
        <dbReference type="Proteomes" id="UP000198948"/>
    </source>
</evidence>
<feature type="binding site" evidence="3">
    <location>
        <begin position="175"/>
        <end position="176"/>
    </location>
    <ligand>
        <name>substrate</name>
    </ligand>
</feature>
<evidence type="ECO:0000256" key="2">
    <source>
        <dbReference type="PIRSR" id="PIRSR613078-1"/>
    </source>
</evidence>
<dbReference type="PANTHER" id="PTHR46517:SF1">
    <property type="entry name" value="FRUCTOSE-2,6-BISPHOSPHATASE TIGAR"/>
    <property type="match status" value="1"/>
</dbReference>
<reference evidence="5 6" key="1">
    <citation type="submission" date="2016-10" db="EMBL/GenBank/DDBJ databases">
        <authorList>
            <person name="de Groot N.N."/>
        </authorList>
    </citation>
    <scope>NUCLEOTIDE SEQUENCE [LARGE SCALE GENOMIC DNA]</scope>
    <source>
        <strain evidence="5 6">DSM 13760</strain>
    </source>
</reference>
<evidence type="ECO:0000256" key="3">
    <source>
        <dbReference type="PIRSR" id="PIRSR613078-2"/>
    </source>
</evidence>
<feature type="active site" description="Proton donor/acceptor" evidence="2">
    <location>
        <position position="89"/>
    </location>
</feature>
<feature type="site" description="Transition state stabilizer" evidence="4">
    <location>
        <position position="174"/>
    </location>
</feature>
<dbReference type="SUPFAM" id="SSF53254">
    <property type="entry name" value="Phosphoglycerate mutase-like"/>
    <property type="match status" value="1"/>
</dbReference>
<evidence type="ECO:0000313" key="5">
    <source>
        <dbReference type="EMBL" id="SER59178.1"/>
    </source>
</evidence>
<protein>
    <submittedName>
        <fullName evidence="5">Probable phosphoglycerate mutase</fullName>
    </submittedName>
</protein>
<dbReference type="CDD" id="cd07067">
    <property type="entry name" value="HP_PGM_like"/>
    <property type="match status" value="1"/>
</dbReference>
<dbReference type="Pfam" id="PF00300">
    <property type="entry name" value="His_Phos_1"/>
    <property type="match status" value="1"/>
</dbReference>
<feature type="binding site" evidence="3">
    <location>
        <begin position="11"/>
        <end position="18"/>
    </location>
    <ligand>
        <name>substrate</name>
    </ligand>
</feature>
<dbReference type="InterPro" id="IPR051695">
    <property type="entry name" value="Phosphoglycerate_Mutase"/>
</dbReference>
<feature type="binding site" evidence="3">
    <location>
        <position position="61"/>
    </location>
    <ligand>
        <name>substrate</name>
    </ligand>
</feature>
<keyword evidence="1" id="KW-0378">Hydrolase</keyword>
<dbReference type="InterPro" id="IPR029033">
    <property type="entry name" value="His_PPase_superfam"/>
</dbReference>
<dbReference type="PANTHER" id="PTHR46517">
    <property type="entry name" value="FRUCTOSE-2,6-BISPHOSPHATASE TIGAR"/>
    <property type="match status" value="1"/>
</dbReference>
<accession>A0A1H9QFH8</accession>
<dbReference type="InterPro" id="IPR013078">
    <property type="entry name" value="His_Pase_superF_clade-1"/>
</dbReference>
<evidence type="ECO:0000256" key="4">
    <source>
        <dbReference type="PIRSR" id="PIRSR613078-3"/>
    </source>
</evidence>
<sequence length="218" mass="24957">MSKKLSLFLVRHGETFMNHYDRVQGWSDTPLTEKGEQDLLVFAKNTKEIPFLQAYSSDLRRTVVTANLIIEHNHSLQETTVQPMPEFRETFFGSFEGEFNQVVWDLIIEKLGYENFEDLIAGSNSAEIQDTVKLLDPAGHAESYLEVITRLEAGLKAVVEAHQGEEGNILIVLHGNVIRMLLNHLFEMNIDIVENASATILNYENQQFTVEKVNHLYY</sequence>
<dbReference type="PIRSF" id="PIRSF000709">
    <property type="entry name" value="6PFK_2-Ptase"/>
    <property type="match status" value="1"/>
</dbReference>
<dbReference type="AlphaFoldDB" id="A0A1H9QFH8"/>
<gene>
    <name evidence="5" type="ORF">SAMN04488559_10243</name>
</gene>
<dbReference type="GO" id="GO:0043456">
    <property type="term" value="P:regulation of pentose-phosphate shunt"/>
    <property type="evidence" value="ECO:0007669"/>
    <property type="project" value="TreeGrafter"/>
</dbReference>
<name>A0A1H9QFH8_9LACT</name>
<dbReference type="GO" id="GO:0005829">
    <property type="term" value="C:cytosol"/>
    <property type="evidence" value="ECO:0007669"/>
    <property type="project" value="TreeGrafter"/>
</dbReference>
<dbReference type="EMBL" id="FOHA01000002">
    <property type="protein sequence ID" value="SER59178.1"/>
    <property type="molecule type" value="Genomic_DNA"/>
</dbReference>
<dbReference type="GO" id="GO:0004331">
    <property type="term" value="F:fructose-2,6-bisphosphate 2-phosphatase activity"/>
    <property type="evidence" value="ECO:0007669"/>
    <property type="project" value="TreeGrafter"/>
</dbReference>